<feature type="transmembrane region" description="Helical" evidence="7">
    <location>
        <begin position="168"/>
        <end position="193"/>
    </location>
</feature>
<keyword evidence="3" id="KW-0813">Transport</keyword>
<dbReference type="Pfam" id="PF16916">
    <property type="entry name" value="ZT_dimer"/>
    <property type="match status" value="1"/>
</dbReference>
<name>G5KGH6_9STRE</name>
<dbReference type="SUPFAM" id="SSF160240">
    <property type="entry name" value="Cation efflux protein cytoplasmic domain-like"/>
    <property type="match status" value="1"/>
</dbReference>
<dbReference type="SUPFAM" id="SSF161111">
    <property type="entry name" value="Cation efflux protein transmembrane domain-like"/>
    <property type="match status" value="1"/>
</dbReference>
<dbReference type="InterPro" id="IPR058533">
    <property type="entry name" value="Cation_efflux_TM"/>
</dbReference>
<feature type="domain" description="Cation efflux protein cytoplasmic" evidence="9">
    <location>
        <begin position="213"/>
        <end position="287"/>
    </location>
</feature>
<dbReference type="eggNOG" id="COG0053">
    <property type="taxonomic scope" value="Bacteria"/>
</dbReference>
<protein>
    <submittedName>
        <fullName evidence="10">Cation diffusion facilitator family transporter</fullName>
    </submittedName>
</protein>
<dbReference type="NCBIfam" id="TIGR01297">
    <property type="entry name" value="CDF"/>
    <property type="match status" value="1"/>
</dbReference>
<dbReference type="RefSeq" id="WP_006739506.1">
    <property type="nucleotide sequence ID" value="NZ_AEUZ02000001.1"/>
</dbReference>
<evidence type="ECO:0000256" key="7">
    <source>
        <dbReference type="SAM" id="Phobius"/>
    </source>
</evidence>
<dbReference type="InterPro" id="IPR027470">
    <property type="entry name" value="Cation_efflux_CTD"/>
</dbReference>
<dbReference type="eggNOG" id="COG4994">
    <property type="taxonomic scope" value="Bacteria"/>
</dbReference>
<feature type="domain" description="Cation efflux protein transmembrane" evidence="8">
    <location>
        <begin position="16"/>
        <end position="207"/>
    </location>
</feature>
<organism evidence="10 11">
    <name type="scientific">Streptococcus urinalis 2285-97</name>
    <dbReference type="NCBI Taxonomy" id="764291"/>
    <lineage>
        <taxon>Bacteria</taxon>
        <taxon>Bacillati</taxon>
        <taxon>Bacillota</taxon>
        <taxon>Bacilli</taxon>
        <taxon>Lactobacillales</taxon>
        <taxon>Streptococcaceae</taxon>
        <taxon>Streptococcus</taxon>
    </lineage>
</organism>
<dbReference type="FunFam" id="1.20.1510.10:FF:000006">
    <property type="entry name" value="Divalent cation efflux transporter"/>
    <property type="match status" value="1"/>
</dbReference>
<evidence type="ECO:0000313" key="11">
    <source>
        <dbReference type="Proteomes" id="UP000005388"/>
    </source>
</evidence>
<evidence type="ECO:0000256" key="1">
    <source>
        <dbReference type="ARBA" id="ARBA00004141"/>
    </source>
</evidence>
<evidence type="ECO:0000256" key="6">
    <source>
        <dbReference type="ARBA" id="ARBA00023136"/>
    </source>
</evidence>
<comment type="caution">
    <text evidence="10">The sequence shown here is derived from an EMBL/GenBank/DDBJ whole genome shotgun (WGS) entry which is preliminary data.</text>
</comment>
<dbReference type="PANTHER" id="PTHR43840">
    <property type="entry name" value="MITOCHONDRIAL METAL TRANSPORTER 1-RELATED"/>
    <property type="match status" value="1"/>
</dbReference>
<dbReference type="GO" id="GO:0016020">
    <property type="term" value="C:membrane"/>
    <property type="evidence" value="ECO:0007669"/>
    <property type="project" value="UniProtKB-SubCell"/>
</dbReference>
<dbReference type="Gene3D" id="3.30.70.1350">
    <property type="entry name" value="Cation efflux protein, cytoplasmic domain"/>
    <property type="match status" value="1"/>
</dbReference>
<comment type="subcellular location">
    <subcellularLocation>
        <location evidence="1">Membrane</location>
        <topology evidence="1">Multi-pass membrane protein</topology>
    </subcellularLocation>
</comment>
<dbReference type="GO" id="GO:0008324">
    <property type="term" value="F:monoatomic cation transmembrane transporter activity"/>
    <property type="evidence" value="ECO:0007669"/>
    <property type="project" value="InterPro"/>
</dbReference>
<reference evidence="10 11" key="1">
    <citation type="journal article" date="2014" name="Int. J. Syst. Evol. Microbiol.">
        <title>Phylogenomics and the dynamic genome evolution of the genus Streptococcus.</title>
        <authorList>
            <consortium name="The Broad Institute Genome Sequencing Platform"/>
            <person name="Richards V.P."/>
            <person name="Palmer S.R."/>
            <person name="Pavinski Bitar P.D."/>
            <person name="Qin X."/>
            <person name="Weinstock G.M."/>
            <person name="Highlander S.K."/>
            <person name="Town C.D."/>
            <person name="Burne R.A."/>
            <person name="Stanhope M.J."/>
        </authorList>
    </citation>
    <scope>NUCLEOTIDE SEQUENCE [LARGE SCALE GENOMIC DNA]</scope>
    <source>
        <strain evidence="10 11">2285-97</strain>
    </source>
</reference>
<dbReference type="InterPro" id="IPR050291">
    <property type="entry name" value="CDF_Transporter"/>
</dbReference>
<dbReference type="InterPro" id="IPR002524">
    <property type="entry name" value="Cation_efflux"/>
</dbReference>
<sequence length="413" mass="46792">MSTPTEDLKIAKRGPIVSIFVYLVLAIAKLLVGFFLNASSLIADGFNNLSDIVGNVTLLIGLQLASRPADQDHRFGHWKIEDLSSLLTSIIMFIVGIQVLIETIQKIFSNEKVTIDRLGAIVGIISAIALFLVYLYNKHLSKKVRSSALVAASKDNLSDAVTSLGTSIAIIAASLHLPIIDRIAAIIITYFILKTAYDIFMESAFSLSDGFDERQLKKYEKAILEIPKISAVKSQRGRTYGSNIFLDIVLEMNPDLSVYESHAITEQVEELLSERFSVYDIDVHVEPAPIPEDEIFENVFQNIYRNEKMILAKVPGYETYISSHFYYINASGEWLSAEQFLNLKESFAPNFKSFKIDSISQKTKLVTYILDGQRHSSIWRRNETWFILFHQVTESSKPHITKHYQIRRLNKKE</sequence>
<dbReference type="Gene3D" id="1.20.1510.10">
    <property type="entry name" value="Cation efflux protein transmembrane domain"/>
    <property type="match status" value="1"/>
</dbReference>
<keyword evidence="5 7" id="KW-1133">Transmembrane helix</keyword>
<dbReference type="PANTHER" id="PTHR43840:SF50">
    <property type="entry name" value="MANGANESE EFFLUX SYSTEM PROTEIN MNES"/>
    <property type="match status" value="1"/>
</dbReference>
<keyword evidence="4 7" id="KW-0812">Transmembrane</keyword>
<proteinExistence type="inferred from homology"/>
<keyword evidence="6 7" id="KW-0472">Membrane</keyword>
<evidence type="ECO:0000256" key="2">
    <source>
        <dbReference type="ARBA" id="ARBA00008114"/>
    </source>
</evidence>
<evidence type="ECO:0000256" key="4">
    <source>
        <dbReference type="ARBA" id="ARBA00022692"/>
    </source>
</evidence>
<feature type="transmembrane region" description="Helical" evidence="7">
    <location>
        <begin position="16"/>
        <end position="36"/>
    </location>
</feature>
<keyword evidence="11" id="KW-1185">Reference proteome</keyword>
<dbReference type="InterPro" id="IPR036837">
    <property type="entry name" value="Cation_efflux_CTD_sf"/>
</dbReference>
<evidence type="ECO:0000313" key="10">
    <source>
        <dbReference type="EMBL" id="EHJ56762.1"/>
    </source>
</evidence>
<accession>G5KGH6</accession>
<evidence type="ECO:0000259" key="9">
    <source>
        <dbReference type="Pfam" id="PF16916"/>
    </source>
</evidence>
<feature type="transmembrane region" description="Helical" evidence="7">
    <location>
        <begin position="117"/>
        <end position="136"/>
    </location>
</feature>
<dbReference type="STRING" id="764291.STRUR_1295"/>
<gene>
    <name evidence="10" type="ORF">STRUR_1295</name>
</gene>
<dbReference type="EMBL" id="AEUZ02000001">
    <property type="protein sequence ID" value="EHJ56762.1"/>
    <property type="molecule type" value="Genomic_DNA"/>
</dbReference>
<comment type="similarity">
    <text evidence="2">Belongs to the cation diffusion facilitator (CDF) transporter (TC 2.A.4) family.</text>
</comment>
<dbReference type="InterPro" id="IPR027469">
    <property type="entry name" value="Cation_efflux_TMD_sf"/>
</dbReference>
<dbReference type="AlphaFoldDB" id="G5KGH6"/>
<dbReference type="Pfam" id="PF01545">
    <property type="entry name" value="Cation_efflux"/>
    <property type="match status" value="1"/>
</dbReference>
<evidence type="ECO:0000259" key="8">
    <source>
        <dbReference type="Pfam" id="PF01545"/>
    </source>
</evidence>
<evidence type="ECO:0000256" key="5">
    <source>
        <dbReference type="ARBA" id="ARBA00022989"/>
    </source>
</evidence>
<evidence type="ECO:0000256" key="3">
    <source>
        <dbReference type="ARBA" id="ARBA00022448"/>
    </source>
</evidence>
<feature type="transmembrane region" description="Helical" evidence="7">
    <location>
        <begin position="86"/>
        <end position="105"/>
    </location>
</feature>
<dbReference type="Proteomes" id="UP000005388">
    <property type="component" value="Unassembled WGS sequence"/>
</dbReference>